<comment type="similarity">
    <text evidence="4 9">Belongs to the enoyl-CoA hydratase/isomerase family.</text>
</comment>
<dbReference type="InterPro" id="IPR001753">
    <property type="entry name" value="Enoyl-CoA_hydra/iso"/>
</dbReference>
<evidence type="ECO:0000256" key="2">
    <source>
        <dbReference type="ARBA" id="ARBA00004685"/>
    </source>
</evidence>
<evidence type="ECO:0000256" key="5">
    <source>
        <dbReference type="ARBA" id="ARBA00023026"/>
    </source>
</evidence>
<evidence type="ECO:0000256" key="8">
    <source>
        <dbReference type="ARBA" id="ARBA00023239"/>
    </source>
</evidence>
<comment type="subcellular location">
    <subcellularLocation>
        <location evidence="1">Peroxisome</location>
    </subcellularLocation>
</comment>
<reference evidence="10" key="1">
    <citation type="journal article" date="2020" name="Stud. Mycol.">
        <title>101 Dothideomycetes genomes: a test case for predicting lifestyles and emergence of pathogens.</title>
        <authorList>
            <person name="Haridas S."/>
            <person name="Albert R."/>
            <person name="Binder M."/>
            <person name="Bloem J."/>
            <person name="Labutti K."/>
            <person name="Salamov A."/>
            <person name="Andreopoulos B."/>
            <person name="Baker S."/>
            <person name="Barry K."/>
            <person name="Bills G."/>
            <person name="Bluhm B."/>
            <person name="Cannon C."/>
            <person name="Castanera R."/>
            <person name="Culley D."/>
            <person name="Daum C."/>
            <person name="Ezra D."/>
            <person name="Gonzalez J."/>
            <person name="Henrissat B."/>
            <person name="Kuo A."/>
            <person name="Liang C."/>
            <person name="Lipzen A."/>
            <person name="Lutzoni F."/>
            <person name="Magnuson J."/>
            <person name="Mondo S."/>
            <person name="Nolan M."/>
            <person name="Ohm R."/>
            <person name="Pangilinan J."/>
            <person name="Park H.-J."/>
            <person name="Ramirez L."/>
            <person name="Alfaro M."/>
            <person name="Sun H."/>
            <person name="Tritt A."/>
            <person name="Yoshinaga Y."/>
            <person name="Zwiers L.-H."/>
            <person name="Turgeon B."/>
            <person name="Goodwin S."/>
            <person name="Spatafora J."/>
            <person name="Crous P."/>
            <person name="Grigoriev I."/>
        </authorList>
    </citation>
    <scope>NUCLEOTIDE SEQUENCE</scope>
    <source>
        <strain evidence="10">CBS 109.77</strain>
    </source>
</reference>
<dbReference type="PROSITE" id="PS00166">
    <property type="entry name" value="ENOYL_COA_HYDRATASE"/>
    <property type="match status" value="1"/>
</dbReference>
<proteinExistence type="inferred from homology"/>
<keyword evidence="11" id="KW-1185">Reference proteome</keyword>
<dbReference type="Proteomes" id="UP000799757">
    <property type="component" value="Unassembled WGS sequence"/>
</dbReference>
<dbReference type="InterPro" id="IPR014748">
    <property type="entry name" value="Enoyl-CoA_hydra_C"/>
</dbReference>
<evidence type="ECO:0000256" key="6">
    <source>
        <dbReference type="ARBA" id="ARBA00023140"/>
    </source>
</evidence>
<dbReference type="OrthoDB" id="2139957at2759"/>
<accession>A0A6A6X2I2</accession>
<keyword evidence="7" id="KW-0413">Isomerase</keyword>
<evidence type="ECO:0000313" key="11">
    <source>
        <dbReference type="Proteomes" id="UP000799757"/>
    </source>
</evidence>
<dbReference type="FunFam" id="3.90.226.10:FF:000074">
    <property type="entry name" value="Enoyl-CoA hydratase (AFU_orthologue AFUA_2G10650)"/>
    <property type="match status" value="1"/>
</dbReference>
<evidence type="ECO:0000256" key="9">
    <source>
        <dbReference type="RuleBase" id="RU003707"/>
    </source>
</evidence>
<dbReference type="Pfam" id="PF00378">
    <property type="entry name" value="ECH_1"/>
    <property type="match status" value="1"/>
</dbReference>
<dbReference type="PANTHER" id="PTHR11941:SF68">
    <property type="entry name" value="CARNITINYL-COA DEHYDRATASE"/>
    <property type="match status" value="1"/>
</dbReference>
<organism evidence="10 11">
    <name type="scientific">Melanomma pulvis-pyrius CBS 109.77</name>
    <dbReference type="NCBI Taxonomy" id="1314802"/>
    <lineage>
        <taxon>Eukaryota</taxon>
        <taxon>Fungi</taxon>
        <taxon>Dikarya</taxon>
        <taxon>Ascomycota</taxon>
        <taxon>Pezizomycotina</taxon>
        <taxon>Dothideomycetes</taxon>
        <taxon>Pleosporomycetidae</taxon>
        <taxon>Pleosporales</taxon>
        <taxon>Melanommataceae</taxon>
        <taxon>Melanomma</taxon>
    </lineage>
</organism>
<sequence>MAAVTPQTQPPSTSHVLLTYPAPYVLLVTINRERAMNSIPFAGHMEMGEVFDWFDREPNLRVAIITGAGKKAFCAGQDLIELGKIRSKQVNLKPAEMRHPLSGFGGVSRRMGKKPIIAAVNGFALGGGFEIVLGCDMVVASPTATFGLPEALRGIYAGAGGPARLVRIVGIPVASEMALTGQPISAQRAKELNLVNRISPSQDTVVDEAIKLANAIANISPDAAIVTRAGLKESWETGSVERATQLTIERYNEVLNAGENALEGLKAFAEKRKPEWKPSKL</sequence>
<dbReference type="InterPro" id="IPR029045">
    <property type="entry name" value="ClpP/crotonase-like_dom_sf"/>
</dbReference>
<dbReference type="PANTHER" id="PTHR11941">
    <property type="entry name" value="ENOYL-COA HYDRATASE-RELATED"/>
    <property type="match status" value="1"/>
</dbReference>
<keyword evidence="6" id="KW-0576">Peroxisome</keyword>
<dbReference type="Gene3D" id="3.90.226.10">
    <property type="entry name" value="2-enoyl-CoA Hydratase, Chain A, domain 1"/>
    <property type="match status" value="1"/>
</dbReference>
<dbReference type="EMBL" id="MU002080">
    <property type="protein sequence ID" value="KAF2790335.1"/>
    <property type="molecule type" value="Genomic_DNA"/>
</dbReference>
<dbReference type="GO" id="GO:0005739">
    <property type="term" value="C:mitochondrion"/>
    <property type="evidence" value="ECO:0007669"/>
    <property type="project" value="TreeGrafter"/>
</dbReference>
<dbReference type="GO" id="GO:0006635">
    <property type="term" value="P:fatty acid beta-oxidation"/>
    <property type="evidence" value="ECO:0007669"/>
    <property type="project" value="TreeGrafter"/>
</dbReference>
<evidence type="ECO:0000256" key="1">
    <source>
        <dbReference type="ARBA" id="ARBA00004275"/>
    </source>
</evidence>
<evidence type="ECO:0000256" key="3">
    <source>
        <dbReference type="ARBA" id="ARBA00004924"/>
    </source>
</evidence>
<dbReference type="Gene3D" id="1.10.12.10">
    <property type="entry name" value="Lyase 2-enoyl-coa Hydratase, Chain A, domain 2"/>
    <property type="match status" value="1"/>
</dbReference>
<evidence type="ECO:0000256" key="7">
    <source>
        <dbReference type="ARBA" id="ARBA00023235"/>
    </source>
</evidence>
<dbReference type="AlphaFoldDB" id="A0A6A6X2I2"/>
<comment type="pathway">
    <text evidence="3">Siderophore biosynthesis.</text>
</comment>
<evidence type="ECO:0000256" key="4">
    <source>
        <dbReference type="ARBA" id="ARBA00005254"/>
    </source>
</evidence>
<dbReference type="CDD" id="cd06558">
    <property type="entry name" value="crotonase-like"/>
    <property type="match status" value="1"/>
</dbReference>
<name>A0A6A6X2I2_9PLEO</name>
<evidence type="ECO:0000313" key="10">
    <source>
        <dbReference type="EMBL" id="KAF2790335.1"/>
    </source>
</evidence>
<dbReference type="SUPFAM" id="SSF52096">
    <property type="entry name" value="ClpP/crotonase"/>
    <property type="match status" value="1"/>
</dbReference>
<keyword evidence="8" id="KW-0456">Lyase</keyword>
<keyword evidence="5" id="KW-0843">Virulence</keyword>
<dbReference type="GO" id="GO:0005777">
    <property type="term" value="C:peroxisome"/>
    <property type="evidence" value="ECO:0007669"/>
    <property type="project" value="UniProtKB-SubCell"/>
</dbReference>
<dbReference type="GO" id="GO:0016853">
    <property type="term" value="F:isomerase activity"/>
    <property type="evidence" value="ECO:0007669"/>
    <property type="project" value="UniProtKB-KW"/>
</dbReference>
<protein>
    <submittedName>
        <fullName evidence="10">ClpP/crotonase</fullName>
    </submittedName>
</protein>
<dbReference type="GO" id="GO:0016829">
    <property type="term" value="F:lyase activity"/>
    <property type="evidence" value="ECO:0007669"/>
    <property type="project" value="UniProtKB-KW"/>
</dbReference>
<comment type="pathway">
    <text evidence="2">Mycotoxin biosynthesis.</text>
</comment>
<dbReference type="InterPro" id="IPR018376">
    <property type="entry name" value="Enoyl-CoA_hyd/isom_CS"/>
</dbReference>
<gene>
    <name evidence="10" type="ORF">K505DRAFT_419908</name>
</gene>